<proteinExistence type="inferred from homology"/>
<evidence type="ECO:0000256" key="5">
    <source>
        <dbReference type="ARBA" id="ARBA00023125"/>
    </source>
</evidence>
<evidence type="ECO:0000256" key="3">
    <source>
        <dbReference type="ARBA" id="ARBA00022737"/>
    </source>
</evidence>
<comment type="caution">
    <text evidence="9">The sequence shown here is derived from an EMBL/GenBank/DDBJ whole genome shotgun (WGS) entry which is preliminary data.</text>
</comment>
<protein>
    <recommendedName>
        <fullName evidence="1 7">Transcriptional regulator MraZ</fullName>
    </recommendedName>
</protein>
<evidence type="ECO:0000256" key="1">
    <source>
        <dbReference type="ARBA" id="ARBA00013860"/>
    </source>
</evidence>
<dbReference type="EMBL" id="BJZO01000049">
    <property type="protein sequence ID" value="GEO81815.1"/>
    <property type="molecule type" value="Genomic_DNA"/>
</dbReference>
<evidence type="ECO:0000313" key="9">
    <source>
        <dbReference type="EMBL" id="GEO81815.1"/>
    </source>
</evidence>
<dbReference type="OrthoDB" id="9807753at2"/>
<dbReference type="CDD" id="cd16320">
    <property type="entry name" value="MraZ_N"/>
    <property type="match status" value="1"/>
</dbReference>
<comment type="subcellular location">
    <subcellularLocation>
        <location evidence="7">Cytoplasm</location>
        <location evidence="7">Nucleoid</location>
    </subcellularLocation>
</comment>
<dbReference type="CDD" id="cd16321">
    <property type="entry name" value="MraZ_C"/>
    <property type="match status" value="1"/>
</dbReference>
<keyword evidence="4 7" id="KW-0805">Transcription regulation</keyword>
<evidence type="ECO:0000256" key="2">
    <source>
        <dbReference type="ARBA" id="ARBA00022490"/>
    </source>
</evidence>
<organism evidence="9 10">
    <name type="scientific">Pararhodospirillum oryzae</name>
    <dbReference type="NCBI Taxonomy" id="478448"/>
    <lineage>
        <taxon>Bacteria</taxon>
        <taxon>Pseudomonadati</taxon>
        <taxon>Pseudomonadota</taxon>
        <taxon>Alphaproteobacteria</taxon>
        <taxon>Rhodospirillales</taxon>
        <taxon>Rhodospirillaceae</taxon>
        <taxon>Pararhodospirillum</taxon>
    </lineage>
</organism>
<keyword evidence="3" id="KW-0677">Repeat</keyword>
<evidence type="ECO:0000259" key="8">
    <source>
        <dbReference type="PROSITE" id="PS51740"/>
    </source>
</evidence>
<keyword evidence="10" id="KW-1185">Reference proteome</keyword>
<evidence type="ECO:0000256" key="7">
    <source>
        <dbReference type="HAMAP-Rule" id="MF_01008"/>
    </source>
</evidence>
<dbReference type="Proteomes" id="UP000321567">
    <property type="component" value="Unassembled WGS sequence"/>
</dbReference>
<dbReference type="GO" id="GO:0003700">
    <property type="term" value="F:DNA-binding transcription factor activity"/>
    <property type="evidence" value="ECO:0007669"/>
    <property type="project" value="UniProtKB-UniRule"/>
</dbReference>
<dbReference type="InterPro" id="IPR038619">
    <property type="entry name" value="MraZ_sf"/>
</dbReference>
<dbReference type="PROSITE" id="PS51740">
    <property type="entry name" value="SPOVT_ABRB"/>
    <property type="match status" value="2"/>
</dbReference>
<dbReference type="Pfam" id="PF02381">
    <property type="entry name" value="MraZ"/>
    <property type="match status" value="2"/>
</dbReference>
<dbReference type="RefSeq" id="WP_147163840.1">
    <property type="nucleotide sequence ID" value="NZ_BJZO01000049.1"/>
</dbReference>
<dbReference type="AlphaFoldDB" id="A0A512H8P3"/>
<comment type="similarity">
    <text evidence="7">Belongs to the MraZ family.</text>
</comment>
<dbReference type="SUPFAM" id="SSF89447">
    <property type="entry name" value="AbrB/MazE/MraZ-like"/>
    <property type="match status" value="1"/>
</dbReference>
<evidence type="ECO:0000256" key="6">
    <source>
        <dbReference type="ARBA" id="ARBA00023163"/>
    </source>
</evidence>
<dbReference type="GO" id="GO:0005737">
    <property type="term" value="C:cytoplasm"/>
    <property type="evidence" value="ECO:0007669"/>
    <property type="project" value="UniProtKB-UniRule"/>
</dbReference>
<feature type="domain" description="SpoVT-AbrB" evidence="8">
    <location>
        <begin position="7"/>
        <end position="54"/>
    </location>
</feature>
<dbReference type="InterPro" id="IPR020603">
    <property type="entry name" value="MraZ_dom"/>
</dbReference>
<evidence type="ECO:0000313" key="10">
    <source>
        <dbReference type="Proteomes" id="UP000321567"/>
    </source>
</evidence>
<reference evidence="9 10" key="1">
    <citation type="submission" date="2019-07" db="EMBL/GenBank/DDBJ databases">
        <title>Whole genome shotgun sequence of Rhodospirillum oryzae NBRC 107573.</title>
        <authorList>
            <person name="Hosoyama A."/>
            <person name="Uohara A."/>
            <person name="Ohji S."/>
            <person name="Ichikawa N."/>
        </authorList>
    </citation>
    <scope>NUCLEOTIDE SEQUENCE [LARGE SCALE GENOMIC DNA]</scope>
    <source>
        <strain evidence="9 10">NBRC 107573</strain>
    </source>
</reference>
<dbReference type="GO" id="GO:2000143">
    <property type="term" value="P:negative regulation of DNA-templated transcription initiation"/>
    <property type="evidence" value="ECO:0007669"/>
    <property type="project" value="TreeGrafter"/>
</dbReference>
<name>A0A512H8P3_9PROT</name>
<dbReference type="PANTHER" id="PTHR34701">
    <property type="entry name" value="TRANSCRIPTIONAL REGULATOR MRAZ"/>
    <property type="match status" value="1"/>
</dbReference>
<dbReference type="InterPro" id="IPR035644">
    <property type="entry name" value="MraZ_C"/>
</dbReference>
<comment type="subunit">
    <text evidence="7">Forms oligomers.</text>
</comment>
<dbReference type="InterPro" id="IPR003444">
    <property type="entry name" value="MraZ"/>
</dbReference>
<dbReference type="InterPro" id="IPR037914">
    <property type="entry name" value="SpoVT-AbrB_sf"/>
</dbReference>
<dbReference type="InterPro" id="IPR035642">
    <property type="entry name" value="MraZ_N"/>
</dbReference>
<dbReference type="Gene3D" id="3.40.1550.20">
    <property type="entry name" value="Transcriptional regulator MraZ domain"/>
    <property type="match status" value="1"/>
</dbReference>
<dbReference type="GO" id="GO:0009295">
    <property type="term" value="C:nucleoid"/>
    <property type="evidence" value="ECO:0007669"/>
    <property type="project" value="UniProtKB-SubCell"/>
</dbReference>
<feature type="domain" description="SpoVT-AbrB" evidence="8">
    <location>
        <begin position="83"/>
        <end position="126"/>
    </location>
</feature>
<gene>
    <name evidence="7 9" type="primary">mraZ</name>
    <name evidence="9" type="ORF">ROR02_19460</name>
</gene>
<dbReference type="GO" id="GO:0000976">
    <property type="term" value="F:transcription cis-regulatory region binding"/>
    <property type="evidence" value="ECO:0007669"/>
    <property type="project" value="TreeGrafter"/>
</dbReference>
<keyword evidence="5 7" id="KW-0238">DNA-binding</keyword>
<dbReference type="InterPro" id="IPR007159">
    <property type="entry name" value="SpoVT-AbrB_dom"/>
</dbReference>
<keyword evidence="2 7" id="KW-0963">Cytoplasm</keyword>
<keyword evidence="6 7" id="KW-0804">Transcription</keyword>
<dbReference type="HAMAP" id="MF_01008">
    <property type="entry name" value="MraZ"/>
    <property type="match status" value="1"/>
</dbReference>
<sequence length="146" mass="15860">MRPFIGTYENKVDQKGRVSVPAKFRAVLQAEGYASIVVRPDPERGCIEGYGMDRLERLSDMTPDIVNLGDPNAAPAYQILAESEELTFDPNGRVLIPAWMLEAAGISDSAVFVGLGRVFQIWNPAAHATFRATQLRPAAQARGTGA</sequence>
<evidence type="ECO:0000256" key="4">
    <source>
        <dbReference type="ARBA" id="ARBA00023015"/>
    </source>
</evidence>
<dbReference type="PANTHER" id="PTHR34701:SF1">
    <property type="entry name" value="TRANSCRIPTIONAL REGULATOR MRAZ"/>
    <property type="match status" value="1"/>
</dbReference>
<accession>A0A512H8P3</accession>